<name>A0A1G8TPE9_9RHOB</name>
<gene>
    <name evidence="1" type="primary">ubiV</name>
    <name evidence="2" type="ORF">SAMN04488026_101743</name>
</gene>
<dbReference type="Pfam" id="PF01136">
    <property type="entry name" value="Peptidase_U32"/>
    <property type="match status" value="1"/>
</dbReference>
<dbReference type="UniPathway" id="UPA00232"/>
<dbReference type="GO" id="GO:0008233">
    <property type="term" value="F:peptidase activity"/>
    <property type="evidence" value="ECO:0007669"/>
    <property type="project" value="UniProtKB-KW"/>
</dbReference>
<comment type="pathway">
    <text evidence="1">Cofactor biosynthesis; ubiquinone biosynthesis.</text>
</comment>
<dbReference type="InterPro" id="IPR051454">
    <property type="entry name" value="RNA/ubiquinone_mod_enzymes"/>
</dbReference>
<dbReference type="GO" id="GO:0006508">
    <property type="term" value="P:proteolysis"/>
    <property type="evidence" value="ECO:0007669"/>
    <property type="project" value="UniProtKB-KW"/>
</dbReference>
<dbReference type="PANTHER" id="PTHR30217:SF11">
    <property type="entry name" value="UBIQUINONE BIOSYNTHESIS PROTEIN UBIV"/>
    <property type="match status" value="1"/>
</dbReference>
<dbReference type="RefSeq" id="WP_244520678.1">
    <property type="nucleotide sequence ID" value="NZ_FNEK01000017.1"/>
</dbReference>
<sequence>MKPRLTLGPIQYFWNEDRKRDFYARIADEAPVDTVYLGENVCSKRQPFFDQHIEEMAERLQRGGKRVVHSGLAEVMLKRERKSCHNMAKADELEIEVNNAAGLFHLAPGQAHRVGPYMNVYSEETMTWMATKGATHVTVPTELPGSSVKVMAAKAAELGIGLEVQVFGRACLATSARCYHARAYGRTKDNCQFVCDEHLDGMELNTRDGQAFLRVNGIQTLSHSYVNLFAEAPAMAAMGVTDLRLMPQQTDMVEVARIFEAILDGKIDTDAAQARFDALDMQAPLSNGFWHGEAGHRRITAKAASFA</sequence>
<keyword evidence="1" id="KW-0831">Ubiquinone biosynthesis</keyword>
<feature type="binding site" evidence="1">
    <location>
        <position position="178"/>
    </location>
    <ligand>
        <name>[4Fe-4S] cluster</name>
        <dbReference type="ChEBI" id="CHEBI:49883"/>
    </ligand>
</feature>
<evidence type="ECO:0000313" key="3">
    <source>
        <dbReference type="Proteomes" id="UP000199382"/>
    </source>
</evidence>
<evidence type="ECO:0000313" key="2">
    <source>
        <dbReference type="EMBL" id="SDJ42560.1"/>
    </source>
</evidence>
<comment type="cofactor">
    <cofactor evidence="1">
        <name>[4Fe-4S] cluster</name>
        <dbReference type="ChEBI" id="CHEBI:49883"/>
    </cofactor>
</comment>
<dbReference type="AlphaFoldDB" id="A0A1G8TPE9"/>
<protein>
    <recommendedName>
        <fullName evidence="1">Ubiquinone biosynthesis protein UbiV</fullName>
    </recommendedName>
</protein>
<dbReference type="InterPro" id="IPR001539">
    <property type="entry name" value="Peptidase_U32"/>
</dbReference>
<dbReference type="NCBIfam" id="NF011991">
    <property type="entry name" value="PRK15447.1"/>
    <property type="match status" value="1"/>
</dbReference>
<keyword evidence="2" id="KW-0378">Hydrolase</keyword>
<comment type="function">
    <text evidence="1">Required for O(2)-independent ubiquinone (coenzyme Q) biosynthesis. Together with UbiU, is essential for the C6-hydroxylation reaction in the oxygen-independent ubiquinone biosynthesis pathway.</text>
</comment>
<keyword evidence="1" id="KW-0408">Iron</keyword>
<keyword evidence="1" id="KW-0411">Iron-sulfur</keyword>
<feature type="binding site" evidence="1">
    <location>
        <position position="191"/>
    </location>
    <ligand>
        <name>[4Fe-4S] cluster</name>
        <dbReference type="ChEBI" id="CHEBI:49883"/>
    </ligand>
</feature>
<dbReference type="GO" id="GO:0006744">
    <property type="term" value="P:ubiquinone biosynthetic process"/>
    <property type="evidence" value="ECO:0007669"/>
    <property type="project" value="UniProtKB-UniRule"/>
</dbReference>
<dbReference type="EMBL" id="FNEK01000017">
    <property type="protein sequence ID" value="SDJ42560.1"/>
    <property type="molecule type" value="Genomic_DNA"/>
</dbReference>
<reference evidence="2 3" key="1">
    <citation type="submission" date="2016-10" db="EMBL/GenBank/DDBJ databases">
        <authorList>
            <person name="de Groot N.N."/>
        </authorList>
    </citation>
    <scope>NUCLEOTIDE SEQUENCE [LARGE SCALE GENOMIC DNA]</scope>
    <source>
        <strain evidence="2 3">DSM 25294</strain>
    </source>
</reference>
<dbReference type="InterPro" id="IPR043693">
    <property type="entry name" value="UbiV"/>
</dbReference>
<dbReference type="Proteomes" id="UP000199382">
    <property type="component" value="Unassembled WGS sequence"/>
</dbReference>
<dbReference type="HAMAP" id="MF_02233">
    <property type="entry name" value="UbiV"/>
    <property type="match status" value="1"/>
</dbReference>
<keyword evidence="3" id="KW-1185">Reference proteome</keyword>
<dbReference type="PANTHER" id="PTHR30217">
    <property type="entry name" value="PEPTIDASE U32 FAMILY"/>
    <property type="match status" value="1"/>
</dbReference>
<comment type="subunit">
    <text evidence="1">Forms a heterodimer with UbiU.</text>
</comment>
<evidence type="ECO:0000256" key="1">
    <source>
        <dbReference type="HAMAP-Rule" id="MF_02233"/>
    </source>
</evidence>
<proteinExistence type="inferred from homology"/>
<feature type="binding site" evidence="1">
    <location>
        <position position="42"/>
    </location>
    <ligand>
        <name>[4Fe-4S] cluster</name>
        <dbReference type="ChEBI" id="CHEBI:49883"/>
    </ligand>
</feature>
<feature type="binding site" evidence="1">
    <location>
        <position position="195"/>
    </location>
    <ligand>
        <name>[4Fe-4S] cluster</name>
        <dbReference type="ChEBI" id="CHEBI:49883"/>
    </ligand>
</feature>
<dbReference type="STRING" id="571298.SAMN04488026_101743"/>
<comment type="similarity">
    <text evidence="1">Belongs to the peptidase U32 family. UbiV subfamily.</text>
</comment>
<accession>A0A1G8TPE9</accession>
<dbReference type="GO" id="GO:0051539">
    <property type="term" value="F:4 iron, 4 sulfur cluster binding"/>
    <property type="evidence" value="ECO:0007669"/>
    <property type="project" value="UniProtKB-UniRule"/>
</dbReference>
<keyword evidence="2" id="KW-0645">Protease</keyword>
<keyword evidence="1" id="KW-0004">4Fe-4S</keyword>
<keyword evidence="1" id="KW-0479">Metal-binding</keyword>
<dbReference type="GO" id="GO:0046872">
    <property type="term" value="F:metal ion binding"/>
    <property type="evidence" value="ECO:0007669"/>
    <property type="project" value="UniProtKB-KW"/>
</dbReference>
<organism evidence="2 3">
    <name type="scientific">Aliiruegeria lutimaris</name>
    <dbReference type="NCBI Taxonomy" id="571298"/>
    <lineage>
        <taxon>Bacteria</taxon>
        <taxon>Pseudomonadati</taxon>
        <taxon>Pseudomonadota</taxon>
        <taxon>Alphaproteobacteria</taxon>
        <taxon>Rhodobacterales</taxon>
        <taxon>Roseobacteraceae</taxon>
        <taxon>Aliiruegeria</taxon>
    </lineage>
</organism>